<comment type="caution">
    <text evidence="2">The sequence shown here is derived from an EMBL/GenBank/DDBJ whole genome shotgun (WGS) entry which is preliminary data.</text>
</comment>
<feature type="region of interest" description="Disordered" evidence="1">
    <location>
        <begin position="1"/>
        <end position="34"/>
    </location>
</feature>
<evidence type="ECO:0000256" key="1">
    <source>
        <dbReference type="SAM" id="MobiDB-lite"/>
    </source>
</evidence>
<dbReference type="EMBL" id="PGCI01000004">
    <property type="protein sequence ID" value="PLW51589.1"/>
    <property type="molecule type" value="Genomic_DNA"/>
</dbReference>
<proteinExistence type="predicted"/>
<dbReference type="PANTHER" id="PTHR33324:SF2">
    <property type="entry name" value="MYB_SANT-LIKE DNA-BINDING DOMAIN-CONTAINING PROTEIN"/>
    <property type="match status" value="1"/>
</dbReference>
<name>A0A2N5VNL0_9BASI</name>
<evidence type="ECO:0000313" key="2">
    <source>
        <dbReference type="EMBL" id="PLW51589.1"/>
    </source>
</evidence>
<protein>
    <submittedName>
        <fullName evidence="2">Uncharacterized protein</fullName>
    </submittedName>
</protein>
<feature type="compositionally biased region" description="Low complexity" evidence="1">
    <location>
        <begin position="8"/>
        <end position="22"/>
    </location>
</feature>
<evidence type="ECO:0000313" key="3">
    <source>
        <dbReference type="Proteomes" id="UP000235392"/>
    </source>
</evidence>
<reference evidence="2 3" key="1">
    <citation type="submission" date="2017-11" db="EMBL/GenBank/DDBJ databases">
        <title>De novo assembly and phasing of dikaryotic genomes from two isolates of Puccinia coronata f. sp. avenae, the causal agent of oat crown rust.</title>
        <authorList>
            <person name="Miller M.E."/>
            <person name="Zhang Y."/>
            <person name="Omidvar V."/>
            <person name="Sperschneider J."/>
            <person name="Schwessinger B."/>
            <person name="Raley C."/>
            <person name="Palmer J.M."/>
            <person name="Garnica D."/>
            <person name="Upadhyaya N."/>
            <person name="Rathjen J."/>
            <person name="Taylor J.M."/>
            <person name="Park R.F."/>
            <person name="Dodds P.N."/>
            <person name="Hirsch C.D."/>
            <person name="Kianian S.F."/>
            <person name="Figueroa M."/>
        </authorList>
    </citation>
    <scope>NUCLEOTIDE SEQUENCE [LARGE SCALE GENOMIC DNA]</scope>
    <source>
        <strain evidence="2">12SD80</strain>
    </source>
</reference>
<dbReference type="AlphaFoldDB" id="A0A2N5VNL0"/>
<accession>A0A2N5VNL0</accession>
<sequence length="404" mass="45152">MPRKRKISTATQPQPATPSTQKTPKEKKAPVSWEKDSEAGVSSIRILLDWLAVEGNYWRWRGNKKHGSTKSALANKILALMVDAGITHQDNKGIQTRIQDLQLSYSKACDYLRRTGSGLQEEDIANGTKTLKVKICKFWDELDPIMATRTMSNPPVTRESTHLSIPTLLSSTTNKSELPLNQSTLRGANDDNNSGLSCAEIHLVLAQPGLRQRRNQFSSFKIKCKSAIKFPSMHKKKKKKSKTDATPIASKECTGSIPKARTTDCKSKLNNLKDQHLDQEGSINHFSQSDPLKISPLPQVDVLKDLNESLKKHGLSMAAPTSEPEAVIHPCLQTEHPEPIFLWMHDEGDLHSLPEDLCAFCDEAFPKQPSEILVTMGKYLRSKKHLRRRYESGNPLALHLPSTV</sequence>
<organism evidence="2 3">
    <name type="scientific">Puccinia coronata f. sp. avenae</name>
    <dbReference type="NCBI Taxonomy" id="200324"/>
    <lineage>
        <taxon>Eukaryota</taxon>
        <taxon>Fungi</taxon>
        <taxon>Dikarya</taxon>
        <taxon>Basidiomycota</taxon>
        <taxon>Pucciniomycotina</taxon>
        <taxon>Pucciniomycetes</taxon>
        <taxon>Pucciniales</taxon>
        <taxon>Pucciniaceae</taxon>
        <taxon>Puccinia</taxon>
    </lineage>
</organism>
<gene>
    <name evidence="2" type="ORF">PCASD_00496</name>
</gene>
<dbReference type="Proteomes" id="UP000235392">
    <property type="component" value="Unassembled WGS sequence"/>
</dbReference>
<feature type="compositionally biased region" description="Basic and acidic residues" evidence="1">
    <location>
        <begin position="23"/>
        <end position="34"/>
    </location>
</feature>
<dbReference type="PANTHER" id="PTHR33324">
    <property type="entry name" value="EXPRESSED PROTEIN"/>
    <property type="match status" value="1"/>
</dbReference>